<dbReference type="Proteomes" id="UP000192656">
    <property type="component" value="Unassembled WGS sequence"/>
</dbReference>
<dbReference type="PANTHER" id="PTHR36302:SF1">
    <property type="entry name" value="COPPER CHAPERONE PCU(A)C"/>
    <property type="match status" value="1"/>
</dbReference>
<evidence type="ECO:0000256" key="1">
    <source>
        <dbReference type="SAM" id="SignalP"/>
    </source>
</evidence>
<dbReference type="RefSeq" id="WP_084409996.1">
    <property type="nucleotide sequence ID" value="NZ_FWXR01000008.1"/>
</dbReference>
<dbReference type="Pfam" id="PF04314">
    <property type="entry name" value="PCuAC"/>
    <property type="match status" value="1"/>
</dbReference>
<dbReference type="EMBL" id="FWXR01000008">
    <property type="protein sequence ID" value="SMC77758.1"/>
    <property type="molecule type" value="Genomic_DNA"/>
</dbReference>
<feature type="signal peptide" evidence="1">
    <location>
        <begin position="1"/>
        <end position="19"/>
    </location>
</feature>
<dbReference type="InterPro" id="IPR007410">
    <property type="entry name" value="LpqE-like"/>
</dbReference>
<accession>A0A1W2BZ44</accession>
<organism evidence="2 3">
    <name type="scientific">Fulvimarina manganoxydans</name>
    <dbReference type="NCBI Taxonomy" id="937218"/>
    <lineage>
        <taxon>Bacteria</taxon>
        <taxon>Pseudomonadati</taxon>
        <taxon>Pseudomonadota</taxon>
        <taxon>Alphaproteobacteria</taxon>
        <taxon>Hyphomicrobiales</taxon>
        <taxon>Aurantimonadaceae</taxon>
        <taxon>Fulvimarina</taxon>
    </lineage>
</organism>
<dbReference type="InterPro" id="IPR036182">
    <property type="entry name" value="PCuAC_sf"/>
</dbReference>
<reference evidence="2 3" key="1">
    <citation type="submission" date="2017-04" db="EMBL/GenBank/DDBJ databases">
        <authorList>
            <person name="Afonso C.L."/>
            <person name="Miller P.J."/>
            <person name="Scott M.A."/>
            <person name="Spackman E."/>
            <person name="Goraichik I."/>
            <person name="Dimitrov K.M."/>
            <person name="Suarez D.L."/>
            <person name="Swayne D.E."/>
        </authorList>
    </citation>
    <scope>NUCLEOTIDE SEQUENCE [LARGE SCALE GENOMIC DNA]</scope>
    <source>
        <strain evidence="2 3">CGMCC 1.10972</strain>
    </source>
</reference>
<dbReference type="AlphaFoldDB" id="A0A1W2BZ44"/>
<keyword evidence="1" id="KW-0732">Signal</keyword>
<keyword evidence="3" id="KW-1185">Reference proteome</keyword>
<evidence type="ECO:0000313" key="3">
    <source>
        <dbReference type="Proteomes" id="UP000192656"/>
    </source>
</evidence>
<protein>
    <recommendedName>
        <fullName evidence="4">Copper(I)-binding protein</fullName>
    </recommendedName>
</protein>
<proteinExistence type="predicted"/>
<sequence>MRLPITIAMAVALSGAAAAHEFNAGDLVIGHPWSRTTPPGAPTGAGYVAITNNGSELERLVGGSAEVSEGFELHTSETVDGVARMRPVEGGLAIPPGATVALEPGGTHAMLTGLKEPIKEGEAFFGTLLFERAGEVPIEFAVEGFGGSAKTAADQHEGHGR</sequence>
<gene>
    <name evidence="2" type="ORF">SAMN06297251_1088</name>
</gene>
<dbReference type="OrthoDB" id="9796962at2"/>
<name>A0A1W2BZ44_9HYPH</name>
<dbReference type="InterPro" id="IPR058248">
    <property type="entry name" value="Lxx211020-like"/>
</dbReference>
<dbReference type="STRING" id="937218.SAMN06297251_1088"/>
<feature type="chain" id="PRO_5012077090" description="Copper(I)-binding protein" evidence="1">
    <location>
        <begin position="20"/>
        <end position="161"/>
    </location>
</feature>
<evidence type="ECO:0000313" key="2">
    <source>
        <dbReference type="EMBL" id="SMC77758.1"/>
    </source>
</evidence>
<dbReference type="SUPFAM" id="SSF110087">
    <property type="entry name" value="DR1885-like metal-binding protein"/>
    <property type="match status" value="1"/>
</dbReference>
<dbReference type="Gene3D" id="2.60.40.1890">
    <property type="entry name" value="PCu(A)C copper chaperone"/>
    <property type="match status" value="1"/>
</dbReference>
<dbReference type="PANTHER" id="PTHR36302">
    <property type="entry name" value="BLR7088 PROTEIN"/>
    <property type="match status" value="1"/>
</dbReference>
<evidence type="ECO:0008006" key="4">
    <source>
        <dbReference type="Google" id="ProtNLM"/>
    </source>
</evidence>